<evidence type="ECO:0000313" key="3">
    <source>
        <dbReference type="Proteomes" id="UP001630127"/>
    </source>
</evidence>
<reference evidence="2 3" key="1">
    <citation type="submission" date="2024-11" db="EMBL/GenBank/DDBJ databases">
        <title>A near-complete genome assembly of Cinchona calisaya.</title>
        <authorList>
            <person name="Lian D.C."/>
            <person name="Zhao X.W."/>
            <person name="Wei L."/>
        </authorList>
    </citation>
    <scope>NUCLEOTIDE SEQUENCE [LARGE SCALE GENOMIC DNA]</scope>
    <source>
        <tissue evidence="2">Nenye</tissue>
    </source>
</reference>
<feature type="region of interest" description="Disordered" evidence="1">
    <location>
        <begin position="280"/>
        <end position="328"/>
    </location>
</feature>
<gene>
    <name evidence="2" type="ORF">ACH5RR_026144</name>
</gene>
<name>A0ABD2Z4X4_9GENT</name>
<evidence type="ECO:0000256" key="1">
    <source>
        <dbReference type="SAM" id="MobiDB-lite"/>
    </source>
</evidence>
<dbReference type="PANTHER" id="PTHR33047:SF42">
    <property type="entry name" value="PROTEIN TAR1"/>
    <property type="match status" value="1"/>
</dbReference>
<keyword evidence="3" id="KW-1185">Reference proteome</keyword>
<feature type="region of interest" description="Disordered" evidence="1">
    <location>
        <begin position="96"/>
        <end position="141"/>
    </location>
</feature>
<accession>A0ABD2Z4X4</accession>
<protein>
    <submittedName>
        <fullName evidence="2">Uncharacterized protein</fullName>
    </submittedName>
</protein>
<dbReference type="AlphaFoldDB" id="A0ABD2Z4X4"/>
<dbReference type="EMBL" id="JBJUIK010000011">
    <property type="protein sequence ID" value="KAL3513427.1"/>
    <property type="molecule type" value="Genomic_DNA"/>
</dbReference>
<sequence>MGTTLTTCPRRRKVICKGFYPPLSGNCTSRRPTRLFRREGLANQRPLLRVGKWAAGTRVVSSLDSDLEAFSHNPAHVGFSLSVVVLSRLFDAPGRPSREPFPVLPRPACSDHSRRENSSSSPPTADGFRTGTPVPSPHSQSFSRGYGSILMTSLAYIVPSTRGYSPWLSGAVMSMMGPGSHSDLQIFKGCRGRSGHHATCGALPAAGHYLLLSRFQRSTPTAALPELAPQVLQRPMRPPTHQGLALAPTVGYPEENFGENQLLDSSISLSPLYLSQMNDLHDSRSRHSTTTHREVPSRGLVFGPAAPHRKGGQLPSPSTASEGGDEIRDARADMPPAYWLQAQLAFNDLTVHGILQFTPRIAFHYVVHRCESRDIHF</sequence>
<proteinExistence type="predicted"/>
<comment type="caution">
    <text evidence="2">The sequence shown here is derived from an EMBL/GenBank/DDBJ whole genome shotgun (WGS) entry which is preliminary data.</text>
</comment>
<dbReference type="PANTHER" id="PTHR33047">
    <property type="entry name" value="PROTEIN TAR1"/>
    <property type="match status" value="1"/>
</dbReference>
<dbReference type="Proteomes" id="UP001630127">
    <property type="component" value="Unassembled WGS sequence"/>
</dbReference>
<evidence type="ECO:0000313" key="2">
    <source>
        <dbReference type="EMBL" id="KAL3513427.1"/>
    </source>
</evidence>
<organism evidence="2 3">
    <name type="scientific">Cinchona calisaya</name>
    <dbReference type="NCBI Taxonomy" id="153742"/>
    <lineage>
        <taxon>Eukaryota</taxon>
        <taxon>Viridiplantae</taxon>
        <taxon>Streptophyta</taxon>
        <taxon>Embryophyta</taxon>
        <taxon>Tracheophyta</taxon>
        <taxon>Spermatophyta</taxon>
        <taxon>Magnoliopsida</taxon>
        <taxon>eudicotyledons</taxon>
        <taxon>Gunneridae</taxon>
        <taxon>Pentapetalae</taxon>
        <taxon>asterids</taxon>
        <taxon>lamiids</taxon>
        <taxon>Gentianales</taxon>
        <taxon>Rubiaceae</taxon>
        <taxon>Cinchonoideae</taxon>
        <taxon>Cinchoneae</taxon>
        <taxon>Cinchona</taxon>
    </lineage>
</organism>
<dbReference type="InterPro" id="IPR052997">
    <property type="entry name" value="RRT15-like"/>
</dbReference>
<feature type="compositionally biased region" description="Basic and acidic residues" evidence="1">
    <location>
        <begin position="280"/>
        <end position="296"/>
    </location>
</feature>